<keyword evidence="1" id="KW-0472">Membrane</keyword>
<keyword evidence="1" id="KW-1133">Transmembrane helix</keyword>
<protein>
    <submittedName>
        <fullName evidence="2">Uncharacterized protein</fullName>
    </submittedName>
</protein>
<dbReference type="AlphaFoldDB" id="A0A317E018"/>
<evidence type="ECO:0000313" key="3">
    <source>
        <dbReference type="Proteomes" id="UP000245461"/>
    </source>
</evidence>
<evidence type="ECO:0000313" key="2">
    <source>
        <dbReference type="EMBL" id="PWR20417.1"/>
    </source>
</evidence>
<dbReference type="Proteomes" id="UP000245461">
    <property type="component" value="Unassembled WGS sequence"/>
</dbReference>
<name>A0A317E018_9PROT</name>
<keyword evidence="3" id="KW-1185">Reference proteome</keyword>
<reference evidence="2 3" key="1">
    <citation type="submission" date="2018-05" db="EMBL/GenBank/DDBJ databases">
        <title>Zavarzinia sp. HR-AS.</title>
        <authorList>
            <person name="Lee Y."/>
            <person name="Jeon C.O."/>
        </authorList>
    </citation>
    <scope>NUCLEOTIDE SEQUENCE [LARGE SCALE GENOMIC DNA]</scope>
    <source>
        <strain evidence="2 3">HR-AS</strain>
    </source>
</reference>
<organism evidence="2 3">
    <name type="scientific">Zavarzinia aquatilis</name>
    <dbReference type="NCBI Taxonomy" id="2211142"/>
    <lineage>
        <taxon>Bacteria</taxon>
        <taxon>Pseudomonadati</taxon>
        <taxon>Pseudomonadota</taxon>
        <taxon>Alphaproteobacteria</taxon>
        <taxon>Rhodospirillales</taxon>
        <taxon>Zavarziniaceae</taxon>
        <taxon>Zavarzinia</taxon>
    </lineage>
</organism>
<feature type="transmembrane region" description="Helical" evidence="1">
    <location>
        <begin position="222"/>
        <end position="244"/>
    </location>
</feature>
<dbReference type="EMBL" id="QGLE01000009">
    <property type="protein sequence ID" value="PWR20417.1"/>
    <property type="molecule type" value="Genomic_DNA"/>
</dbReference>
<gene>
    <name evidence="2" type="ORF">DKG74_15555</name>
</gene>
<keyword evidence="1" id="KW-0812">Transmembrane</keyword>
<comment type="caution">
    <text evidence="2">The sequence shown here is derived from an EMBL/GenBank/DDBJ whole genome shotgun (WGS) entry which is preliminary data.</text>
</comment>
<evidence type="ECO:0000256" key="1">
    <source>
        <dbReference type="SAM" id="Phobius"/>
    </source>
</evidence>
<accession>A0A317E018</accession>
<sequence>MVALGLAAAPPALAETLVVSGVPLELSAPSGYCRLSPDVPTEAAVARQLAQAEKDTLRPALAFADCLELEDWRAGRRRDLTTLGQIGGQVVGGEVQRADSIPVFFRDLRGRLPRLSAAEAVALPGQDGLLVEGAGFAVHGGLVERGRAAELHLGATTVIGGAIVEISIYMPASPTGADNAARLAEGAGSLAQGTGEMLAMNDVFDEAEKPSNYNQAGSLNQLTAIVAGLSLISLLGIRSLWLLLRAPRRRQV</sequence>
<proteinExistence type="predicted"/>